<dbReference type="InterPro" id="IPR007138">
    <property type="entry name" value="ABM_dom"/>
</dbReference>
<sequence>MTATPVTVMMDIPLRAGVNDIDAVFLRDLPATRAFPGNRGTEVVAEDSRPDHLVMITRWESRAAYDAYSAWRGTPEGRTHLGEIVAGPPTFRVFHSRLQF</sequence>
<keyword evidence="3" id="KW-1185">Reference proteome</keyword>
<keyword evidence="2" id="KW-0503">Monooxygenase</keyword>
<evidence type="ECO:0000259" key="1">
    <source>
        <dbReference type="Pfam" id="PF03992"/>
    </source>
</evidence>
<gene>
    <name evidence="2" type="ORF">H9651_04315</name>
</gene>
<feature type="domain" description="ABM" evidence="1">
    <location>
        <begin position="24"/>
        <end position="69"/>
    </location>
</feature>
<evidence type="ECO:0000313" key="3">
    <source>
        <dbReference type="Proteomes" id="UP000648352"/>
    </source>
</evidence>
<evidence type="ECO:0000313" key="2">
    <source>
        <dbReference type="EMBL" id="MBD7956850.1"/>
    </source>
</evidence>
<protein>
    <submittedName>
        <fullName evidence="2">Antibiotic biosynthesis monooxygenase</fullName>
    </submittedName>
</protein>
<reference evidence="2 3" key="1">
    <citation type="submission" date="2020-08" db="EMBL/GenBank/DDBJ databases">
        <title>A Genomic Blueprint of the Chicken Gut Microbiome.</title>
        <authorList>
            <person name="Gilroy R."/>
            <person name="Ravi A."/>
            <person name="Getino M."/>
            <person name="Pursley I."/>
            <person name="Horton D.L."/>
            <person name="Alikhan N.-F."/>
            <person name="Baker D."/>
            <person name="Gharbi K."/>
            <person name="Hall N."/>
            <person name="Watson M."/>
            <person name="Adriaenssens E.M."/>
            <person name="Foster-Nyarko E."/>
            <person name="Jarju S."/>
            <person name="Secka A."/>
            <person name="Antonio M."/>
            <person name="Oren A."/>
            <person name="Chaudhuri R."/>
            <person name="La Ragione R.M."/>
            <person name="Hildebrand F."/>
            <person name="Pallen M.J."/>
        </authorList>
    </citation>
    <scope>NUCLEOTIDE SEQUENCE [LARGE SCALE GENOMIC DNA]</scope>
    <source>
        <strain evidence="2 3">Sa4CUA7</strain>
    </source>
</reference>
<accession>A0ABR8S047</accession>
<dbReference type="InterPro" id="IPR011008">
    <property type="entry name" value="Dimeric_a/b-barrel"/>
</dbReference>
<dbReference type="EMBL" id="JACSQP010000002">
    <property type="protein sequence ID" value="MBD7956850.1"/>
    <property type="molecule type" value="Genomic_DNA"/>
</dbReference>
<organism evidence="2 3">
    <name type="scientific">Microbacterium pullorum</name>
    <dbReference type="NCBI Taxonomy" id="2762236"/>
    <lineage>
        <taxon>Bacteria</taxon>
        <taxon>Bacillati</taxon>
        <taxon>Actinomycetota</taxon>
        <taxon>Actinomycetes</taxon>
        <taxon>Micrococcales</taxon>
        <taxon>Microbacteriaceae</taxon>
        <taxon>Microbacterium</taxon>
    </lineage>
</organism>
<keyword evidence="2" id="KW-0560">Oxidoreductase</keyword>
<dbReference type="GO" id="GO:0004497">
    <property type="term" value="F:monooxygenase activity"/>
    <property type="evidence" value="ECO:0007669"/>
    <property type="project" value="UniProtKB-KW"/>
</dbReference>
<comment type="caution">
    <text evidence="2">The sequence shown here is derived from an EMBL/GenBank/DDBJ whole genome shotgun (WGS) entry which is preliminary data.</text>
</comment>
<dbReference type="RefSeq" id="WP_191717857.1">
    <property type="nucleotide sequence ID" value="NZ_JACSQP010000002.1"/>
</dbReference>
<dbReference type="Pfam" id="PF03992">
    <property type="entry name" value="ABM"/>
    <property type="match status" value="1"/>
</dbReference>
<dbReference type="Gene3D" id="3.30.70.100">
    <property type="match status" value="1"/>
</dbReference>
<dbReference type="SUPFAM" id="SSF54909">
    <property type="entry name" value="Dimeric alpha+beta barrel"/>
    <property type="match status" value="1"/>
</dbReference>
<proteinExistence type="predicted"/>
<dbReference type="Proteomes" id="UP000648352">
    <property type="component" value="Unassembled WGS sequence"/>
</dbReference>
<name>A0ABR8S047_9MICO</name>